<sequence>MTAIAILLGLAIGMVVGAVGGGGAILALPVLIYVLDEPVGPASTASLVVVSLAAAIGAGSLARHGRVCWRLAFTFAAPAAFGSLFGTFANRAVGASALVLAFVPVMLVAALATWRRTGEEADDAGCPHPPLVRVVFAGVIVGLLTGFFGVGGGFVIVPVLTLWLGAGFRRAVATSLVIITLTGVAALTTHLIAGSRPDLAVTAELACATGIGAVLGTLVGERLPQDVLRRGFAVLVTAVAVWLLVDVLVLGGPPH</sequence>
<name>A0A9X3MX96_9ACTN</name>
<reference evidence="7" key="1">
    <citation type="submission" date="2022-10" db="EMBL/GenBank/DDBJ databases">
        <title>The WGS of Solirubrobacter ginsenosidimutans DSM 21036.</title>
        <authorList>
            <person name="Jiang Z."/>
        </authorList>
    </citation>
    <scope>NUCLEOTIDE SEQUENCE</scope>
    <source>
        <strain evidence="7">DSM 21036</strain>
    </source>
</reference>
<dbReference type="Pfam" id="PF01925">
    <property type="entry name" value="TauE"/>
    <property type="match status" value="1"/>
</dbReference>
<evidence type="ECO:0000256" key="5">
    <source>
        <dbReference type="ARBA" id="ARBA00023136"/>
    </source>
</evidence>
<dbReference type="EMBL" id="JAPDOD010000022">
    <property type="protein sequence ID" value="MDA0163010.1"/>
    <property type="molecule type" value="Genomic_DNA"/>
</dbReference>
<dbReference type="AlphaFoldDB" id="A0A9X3MX96"/>
<keyword evidence="3 6" id="KW-0812">Transmembrane</keyword>
<feature type="transmembrane region" description="Helical" evidence="6">
    <location>
        <begin position="199"/>
        <end position="220"/>
    </location>
</feature>
<evidence type="ECO:0000313" key="8">
    <source>
        <dbReference type="Proteomes" id="UP001149140"/>
    </source>
</evidence>
<dbReference type="GO" id="GO:0005886">
    <property type="term" value="C:plasma membrane"/>
    <property type="evidence" value="ECO:0007669"/>
    <property type="project" value="UniProtKB-SubCell"/>
</dbReference>
<evidence type="ECO:0000256" key="1">
    <source>
        <dbReference type="ARBA" id="ARBA00004141"/>
    </source>
</evidence>
<keyword evidence="5 6" id="KW-0472">Membrane</keyword>
<keyword evidence="8" id="KW-1185">Reference proteome</keyword>
<protein>
    <recommendedName>
        <fullName evidence="6">Probable membrane transporter protein</fullName>
    </recommendedName>
</protein>
<dbReference type="Proteomes" id="UP001149140">
    <property type="component" value="Unassembled WGS sequence"/>
</dbReference>
<feature type="transmembrane region" description="Helical" evidence="6">
    <location>
        <begin position="134"/>
        <end position="164"/>
    </location>
</feature>
<dbReference type="InterPro" id="IPR051598">
    <property type="entry name" value="TSUP/Inactive_protease-like"/>
</dbReference>
<dbReference type="PANTHER" id="PTHR43701">
    <property type="entry name" value="MEMBRANE TRANSPORTER PROTEIN MJ0441-RELATED"/>
    <property type="match status" value="1"/>
</dbReference>
<comment type="caution">
    <text evidence="7">The sequence shown here is derived from an EMBL/GenBank/DDBJ whole genome shotgun (WGS) entry which is preliminary data.</text>
</comment>
<dbReference type="PANTHER" id="PTHR43701:SF2">
    <property type="entry name" value="MEMBRANE TRANSPORTER PROTEIN YJNA-RELATED"/>
    <property type="match status" value="1"/>
</dbReference>
<feature type="transmembrane region" description="Helical" evidence="6">
    <location>
        <begin position="232"/>
        <end position="252"/>
    </location>
</feature>
<evidence type="ECO:0000313" key="7">
    <source>
        <dbReference type="EMBL" id="MDA0163010.1"/>
    </source>
</evidence>
<evidence type="ECO:0000256" key="6">
    <source>
        <dbReference type="RuleBase" id="RU363041"/>
    </source>
</evidence>
<organism evidence="7 8">
    <name type="scientific">Solirubrobacter ginsenosidimutans</name>
    <dbReference type="NCBI Taxonomy" id="490573"/>
    <lineage>
        <taxon>Bacteria</taxon>
        <taxon>Bacillati</taxon>
        <taxon>Actinomycetota</taxon>
        <taxon>Thermoleophilia</taxon>
        <taxon>Solirubrobacterales</taxon>
        <taxon>Solirubrobacteraceae</taxon>
        <taxon>Solirubrobacter</taxon>
    </lineage>
</organism>
<dbReference type="InterPro" id="IPR002781">
    <property type="entry name" value="TM_pro_TauE-like"/>
</dbReference>
<evidence type="ECO:0000256" key="4">
    <source>
        <dbReference type="ARBA" id="ARBA00022989"/>
    </source>
</evidence>
<accession>A0A9X3MX96</accession>
<gene>
    <name evidence="7" type="ORF">OM076_22245</name>
</gene>
<keyword evidence="4 6" id="KW-1133">Transmembrane helix</keyword>
<evidence type="ECO:0000256" key="3">
    <source>
        <dbReference type="ARBA" id="ARBA00022692"/>
    </source>
</evidence>
<evidence type="ECO:0000256" key="2">
    <source>
        <dbReference type="ARBA" id="ARBA00009142"/>
    </source>
</evidence>
<proteinExistence type="inferred from homology"/>
<feature type="transmembrane region" description="Helical" evidence="6">
    <location>
        <begin position="6"/>
        <end position="35"/>
    </location>
</feature>
<comment type="similarity">
    <text evidence="2 6">Belongs to the 4-toluene sulfonate uptake permease (TSUP) (TC 2.A.102) family.</text>
</comment>
<comment type="subcellular location">
    <subcellularLocation>
        <location evidence="6">Cell membrane</location>
        <topology evidence="6">Multi-pass membrane protein</topology>
    </subcellularLocation>
    <subcellularLocation>
        <location evidence="1">Membrane</location>
        <topology evidence="1">Multi-pass membrane protein</topology>
    </subcellularLocation>
</comment>
<feature type="transmembrane region" description="Helical" evidence="6">
    <location>
        <begin position="171"/>
        <end position="193"/>
    </location>
</feature>
<keyword evidence="6" id="KW-1003">Cell membrane</keyword>
<feature type="transmembrane region" description="Helical" evidence="6">
    <location>
        <begin position="42"/>
        <end position="61"/>
    </location>
</feature>
<feature type="transmembrane region" description="Helical" evidence="6">
    <location>
        <begin position="92"/>
        <end position="114"/>
    </location>
</feature>
<feature type="transmembrane region" description="Helical" evidence="6">
    <location>
        <begin position="67"/>
        <end position="85"/>
    </location>
</feature>
<dbReference type="RefSeq" id="WP_270042251.1">
    <property type="nucleotide sequence ID" value="NZ_JAPDOD010000022.1"/>
</dbReference>